<dbReference type="GO" id="GO:0004047">
    <property type="term" value="F:aminomethyltransferase activity"/>
    <property type="evidence" value="ECO:0007669"/>
    <property type="project" value="UniProtKB-EC"/>
</dbReference>
<name>A0A1X0P476_9TRYP</name>
<evidence type="ECO:0000313" key="11">
    <source>
        <dbReference type="Proteomes" id="UP000192257"/>
    </source>
</evidence>
<dbReference type="EC" id="2.1.2.10" evidence="2 7"/>
<dbReference type="InterPro" id="IPR027266">
    <property type="entry name" value="TrmE/GcvT-like"/>
</dbReference>
<dbReference type="InterPro" id="IPR029043">
    <property type="entry name" value="GcvT/YgfZ_C"/>
</dbReference>
<dbReference type="AlphaFoldDB" id="A0A1X0P476"/>
<dbReference type="InterPro" id="IPR028896">
    <property type="entry name" value="GcvT/YgfZ/DmdA"/>
</dbReference>
<evidence type="ECO:0000259" key="9">
    <source>
        <dbReference type="Pfam" id="PF08669"/>
    </source>
</evidence>
<comment type="subunit">
    <text evidence="7">The glycine cleavage system is composed of four proteins: P, T, L and H.</text>
</comment>
<dbReference type="VEuPathDB" id="TriTrypDB:TM35_000064680"/>
<dbReference type="InterPro" id="IPR006222">
    <property type="entry name" value="GCVT_N"/>
</dbReference>
<evidence type="ECO:0000256" key="2">
    <source>
        <dbReference type="ARBA" id="ARBA00012616"/>
    </source>
</evidence>
<dbReference type="GeneID" id="39983285"/>
<evidence type="ECO:0000256" key="6">
    <source>
        <dbReference type="ARBA" id="ARBA00047665"/>
    </source>
</evidence>
<comment type="similarity">
    <text evidence="1 7">Belongs to the GcvT family.</text>
</comment>
<dbReference type="STRING" id="67003.A0A1X0P476"/>
<dbReference type="SUPFAM" id="SSF101790">
    <property type="entry name" value="Aminomethyltransferase beta-barrel domain"/>
    <property type="match status" value="1"/>
</dbReference>
<keyword evidence="11" id="KW-1185">Reference proteome</keyword>
<evidence type="ECO:0000256" key="1">
    <source>
        <dbReference type="ARBA" id="ARBA00008609"/>
    </source>
</evidence>
<dbReference type="Pfam" id="PF01571">
    <property type="entry name" value="GCV_T"/>
    <property type="match status" value="1"/>
</dbReference>
<dbReference type="Gene3D" id="4.10.1250.10">
    <property type="entry name" value="Aminomethyltransferase fragment"/>
    <property type="match status" value="1"/>
</dbReference>
<dbReference type="PANTHER" id="PTHR43757">
    <property type="entry name" value="AMINOMETHYLTRANSFERASE"/>
    <property type="match status" value="1"/>
</dbReference>
<dbReference type="RefSeq" id="XP_028885529.1">
    <property type="nucleotide sequence ID" value="XM_029023505.1"/>
</dbReference>
<keyword evidence="4 7" id="KW-0808">Transferase</keyword>
<comment type="subcellular location">
    <subcellularLocation>
        <location evidence="7">Mitochondrion</location>
    </subcellularLocation>
</comment>
<keyword evidence="7" id="KW-0809">Transit peptide</keyword>
<dbReference type="OrthoDB" id="10263536at2759"/>
<dbReference type="Gene3D" id="2.40.30.110">
    <property type="entry name" value="Aminomethyltransferase beta-barrel domains"/>
    <property type="match status" value="1"/>
</dbReference>
<dbReference type="GO" id="GO:0006546">
    <property type="term" value="P:glycine catabolic process"/>
    <property type="evidence" value="ECO:0007669"/>
    <property type="project" value="InterPro"/>
</dbReference>
<proteinExistence type="inferred from homology"/>
<evidence type="ECO:0000256" key="4">
    <source>
        <dbReference type="ARBA" id="ARBA00022679"/>
    </source>
</evidence>
<feature type="domain" description="GCVT N-terminal" evidence="8">
    <location>
        <begin position="10"/>
        <end position="261"/>
    </location>
</feature>
<dbReference type="GO" id="GO:0005960">
    <property type="term" value="C:glycine cleavage complex"/>
    <property type="evidence" value="ECO:0007669"/>
    <property type="project" value="InterPro"/>
</dbReference>
<dbReference type="FunFam" id="3.30.70.1400:FF:000001">
    <property type="entry name" value="Aminomethyltransferase"/>
    <property type="match status" value="1"/>
</dbReference>
<protein>
    <recommendedName>
        <fullName evidence="2 7">Aminomethyltransferase</fullName>
        <ecNumber evidence="2 7">2.1.2.10</ecNumber>
    </recommendedName>
    <alternativeName>
        <fullName evidence="5 7">Glycine cleavage system T protein</fullName>
    </alternativeName>
</protein>
<dbReference type="EMBL" id="NBCO01000006">
    <property type="protein sequence ID" value="ORC91463.1"/>
    <property type="molecule type" value="Genomic_DNA"/>
</dbReference>
<dbReference type="FunFam" id="2.40.30.110:FF:000003">
    <property type="entry name" value="Aminomethyltransferase"/>
    <property type="match status" value="1"/>
</dbReference>
<dbReference type="PIRSF" id="PIRSF006487">
    <property type="entry name" value="GcvT"/>
    <property type="match status" value="1"/>
</dbReference>
<sequence>MSSSLRRTVLHGFHVAKKARMGAFAGYDMPIQYPLGALQEHLHTRNSAGLFDLSHVGCIELRGPDREKFFEWITPCGIAEMKEGQAVLTLLLNHEGGVKDDCIVCKYPDHLFCVVNAGCKEKDIAHVRSSLEEFKGNTTVVEVDCAVVSLQGPKSAEVLAPFVEDLDKLLFMRSRLNVSFKGIPITLTRCGYSGEDGFDLVMQPKDAESIVELLLQDPKVQLAGLGARDTLRLEAGLSLYGHEIDEDINPVAARLMWCIPKRRMAEGGFIGHESVKKYQQSPELVRRLRVGIRSVERGPVPRAGMPIVVGGEAVGHVSSGAPSPSLGCNIAMGFVDREKSKIGQKVEIDVRGRRVPGEVVQARFVPLRYYKG</sequence>
<dbReference type="PANTHER" id="PTHR43757:SF2">
    <property type="entry name" value="AMINOMETHYLTRANSFERASE, MITOCHONDRIAL"/>
    <property type="match status" value="1"/>
</dbReference>
<dbReference type="GO" id="GO:0005739">
    <property type="term" value="C:mitochondrion"/>
    <property type="evidence" value="ECO:0007669"/>
    <property type="project" value="UniProtKB-SubCell"/>
</dbReference>
<evidence type="ECO:0000259" key="8">
    <source>
        <dbReference type="Pfam" id="PF01571"/>
    </source>
</evidence>
<feature type="domain" description="Aminomethyltransferase C-terminal" evidence="9">
    <location>
        <begin position="289"/>
        <end position="365"/>
    </location>
</feature>
<evidence type="ECO:0000313" key="10">
    <source>
        <dbReference type="EMBL" id="ORC91463.1"/>
    </source>
</evidence>
<comment type="catalytic activity">
    <reaction evidence="6 7">
        <text>N(6)-[(R)-S(8)-aminomethyldihydrolipoyl]-L-lysyl-[protein] + (6S)-5,6,7,8-tetrahydrofolate = N(6)-[(R)-dihydrolipoyl]-L-lysyl-[protein] + (6R)-5,10-methylene-5,6,7,8-tetrahydrofolate + NH4(+)</text>
        <dbReference type="Rhea" id="RHEA:16945"/>
        <dbReference type="Rhea" id="RHEA-COMP:10475"/>
        <dbReference type="Rhea" id="RHEA-COMP:10492"/>
        <dbReference type="ChEBI" id="CHEBI:15636"/>
        <dbReference type="ChEBI" id="CHEBI:28938"/>
        <dbReference type="ChEBI" id="CHEBI:57453"/>
        <dbReference type="ChEBI" id="CHEBI:83100"/>
        <dbReference type="ChEBI" id="CHEBI:83143"/>
        <dbReference type="EC" id="2.1.2.10"/>
    </reaction>
</comment>
<evidence type="ECO:0000256" key="3">
    <source>
        <dbReference type="ARBA" id="ARBA00022576"/>
    </source>
</evidence>
<evidence type="ECO:0000256" key="5">
    <source>
        <dbReference type="ARBA" id="ARBA00031395"/>
    </source>
</evidence>
<dbReference type="GO" id="GO:0008483">
    <property type="term" value="F:transaminase activity"/>
    <property type="evidence" value="ECO:0007669"/>
    <property type="project" value="UniProtKB-KW"/>
</dbReference>
<dbReference type="SUPFAM" id="SSF103025">
    <property type="entry name" value="Folate-binding domain"/>
    <property type="match status" value="1"/>
</dbReference>
<keyword evidence="7" id="KW-0496">Mitochondrion</keyword>
<dbReference type="NCBIfam" id="TIGR00528">
    <property type="entry name" value="gcvT"/>
    <property type="match status" value="1"/>
</dbReference>
<dbReference type="Gene3D" id="3.30.1360.120">
    <property type="entry name" value="Probable tRNA modification gtpase trme, domain 1"/>
    <property type="match status" value="1"/>
</dbReference>
<dbReference type="Gene3D" id="3.30.70.1400">
    <property type="entry name" value="Aminomethyltransferase beta-barrel domains"/>
    <property type="match status" value="1"/>
</dbReference>
<organism evidence="10 11">
    <name type="scientific">Trypanosoma theileri</name>
    <dbReference type="NCBI Taxonomy" id="67003"/>
    <lineage>
        <taxon>Eukaryota</taxon>
        <taxon>Discoba</taxon>
        <taxon>Euglenozoa</taxon>
        <taxon>Kinetoplastea</taxon>
        <taxon>Metakinetoplastina</taxon>
        <taxon>Trypanosomatida</taxon>
        <taxon>Trypanosomatidae</taxon>
        <taxon>Trypanosoma</taxon>
    </lineage>
</organism>
<evidence type="ECO:0000256" key="7">
    <source>
        <dbReference type="RuleBase" id="RU003981"/>
    </source>
</evidence>
<comment type="caution">
    <text evidence="10">The sequence shown here is derived from an EMBL/GenBank/DDBJ whole genome shotgun (WGS) entry which is preliminary data.</text>
</comment>
<dbReference type="NCBIfam" id="NF001567">
    <property type="entry name" value="PRK00389.1"/>
    <property type="match status" value="1"/>
</dbReference>
<reference evidence="10 11" key="1">
    <citation type="submission" date="2017-03" db="EMBL/GenBank/DDBJ databases">
        <title>An alternative strategy for trypanosome survival in the mammalian bloodstream revealed through genome and transcriptome analysis of the ubiquitous bovine parasite Trypanosoma (Megatrypanum) theileri.</title>
        <authorList>
            <person name="Kelly S."/>
            <person name="Ivens A."/>
            <person name="Mott A."/>
            <person name="O'Neill E."/>
            <person name="Emms D."/>
            <person name="Macleod O."/>
            <person name="Voorheis P."/>
            <person name="Matthews J."/>
            <person name="Matthews K."/>
            <person name="Carrington M."/>
        </authorList>
    </citation>
    <scope>NUCLEOTIDE SEQUENCE [LARGE SCALE GENOMIC DNA]</scope>
    <source>
        <strain evidence="10">Edinburgh</strain>
    </source>
</reference>
<dbReference type="Pfam" id="PF08669">
    <property type="entry name" value="GCV_T_C"/>
    <property type="match status" value="1"/>
</dbReference>
<dbReference type="InterPro" id="IPR006223">
    <property type="entry name" value="GcvT"/>
</dbReference>
<dbReference type="InterPro" id="IPR013977">
    <property type="entry name" value="GcvT_C"/>
</dbReference>
<keyword evidence="3 7" id="KW-0032">Aminotransferase</keyword>
<gene>
    <name evidence="10" type="ORF">TM35_000064680</name>
</gene>
<accession>A0A1X0P476</accession>
<comment type="function">
    <text evidence="7">The glycine cleavage system catalyzes the degradation of glycine.</text>
</comment>
<dbReference type="Proteomes" id="UP000192257">
    <property type="component" value="Unassembled WGS sequence"/>
</dbReference>